<dbReference type="InterPro" id="IPR050887">
    <property type="entry name" value="Beta-mannosidase_GH2"/>
</dbReference>
<dbReference type="PANTHER" id="PTHR43730:SF1">
    <property type="entry name" value="BETA-MANNOSIDASE"/>
    <property type="match status" value="1"/>
</dbReference>
<dbReference type="SUPFAM" id="SSF49303">
    <property type="entry name" value="beta-Galactosidase/glucuronidase domain"/>
    <property type="match status" value="2"/>
</dbReference>
<dbReference type="GO" id="GO:0006516">
    <property type="term" value="P:glycoprotein catabolic process"/>
    <property type="evidence" value="ECO:0007669"/>
    <property type="project" value="TreeGrafter"/>
</dbReference>
<keyword evidence="4 10" id="KW-0378">Hydrolase</keyword>
<dbReference type="InterPro" id="IPR041447">
    <property type="entry name" value="Mannosidase_ig"/>
</dbReference>
<comment type="caution">
    <text evidence="10">The sequence shown here is derived from an EMBL/GenBank/DDBJ whole genome shotgun (WGS) entry which is preliminary data.</text>
</comment>
<gene>
    <name evidence="10" type="primary">csxA_5</name>
    <name evidence="10" type="ORF">DSM106044_03503</name>
</gene>
<feature type="domain" description="Beta-mannosidase-like galactose-binding" evidence="9">
    <location>
        <begin position="10"/>
        <end position="178"/>
    </location>
</feature>
<dbReference type="Gene3D" id="3.20.20.80">
    <property type="entry name" value="Glycosidases"/>
    <property type="match status" value="1"/>
</dbReference>
<evidence type="ECO:0000313" key="11">
    <source>
        <dbReference type="Proteomes" id="UP000306509"/>
    </source>
</evidence>
<evidence type="ECO:0000256" key="6">
    <source>
        <dbReference type="ARBA" id="ARBA00023295"/>
    </source>
</evidence>
<dbReference type="InterPro" id="IPR008979">
    <property type="entry name" value="Galactose-bd-like_sf"/>
</dbReference>
<protein>
    <recommendedName>
        <fullName evidence="3">beta-mannosidase</fullName>
        <ecNumber evidence="3">3.2.1.25</ecNumber>
    </recommendedName>
</protein>
<dbReference type="FunFam" id="3.20.20.80:FF:000050">
    <property type="entry name" value="Beta-mannosidase B"/>
    <property type="match status" value="1"/>
</dbReference>
<dbReference type="AlphaFoldDB" id="A0A4U8Q4G8"/>
<dbReference type="STRING" id="180332.GCA_000797495_00575"/>
<reference evidence="10 11" key="1">
    <citation type="journal article" date="2019" name="Anaerobe">
        <title>Detection of Robinsoniella peoriensis in multiple bone samples of a trauma patient.</title>
        <authorList>
            <person name="Schrottner P."/>
            <person name="Hartwich K."/>
            <person name="Bunk B."/>
            <person name="Schober I."/>
            <person name="Helbig S."/>
            <person name="Rudolph W.W."/>
            <person name="Gunzer F."/>
        </authorList>
    </citation>
    <scope>NUCLEOTIDE SEQUENCE [LARGE SCALE GENOMIC DNA]</scope>
    <source>
        <strain evidence="10 11">DSM 106044</strain>
    </source>
</reference>
<keyword evidence="5" id="KW-0325">Glycoprotein</keyword>
<feature type="domain" description="Beta-mannosidase Ig-fold" evidence="7">
    <location>
        <begin position="732"/>
        <end position="790"/>
    </location>
</feature>
<dbReference type="RefSeq" id="WP_138003158.1">
    <property type="nucleotide sequence ID" value="NZ_CAUSDN010000173.1"/>
</dbReference>
<evidence type="ECO:0000256" key="5">
    <source>
        <dbReference type="ARBA" id="ARBA00023180"/>
    </source>
</evidence>
<dbReference type="Gene3D" id="2.60.40.10">
    <property type="entry name" value="Immunoglobulins"/>
    <property type="match status" value="2"/>
</dbReference>
<dbReference type="InterPro" id="IPR054593">
    <property type="entry name" value="Beta-mannosidase-like_N2"/>
</dbReference>
<name>A0A4U8Q4G8_9FIRM</name>
<evidence type="ECO:0000256" key="2">
    <source>
        <dbReference type="ARBA" id="ARBA00004740"/>
    </source>
</evidence>
<evidence type="ECO:0000256" key="4">
    <source>
        <dbReference type="ARBA" id="ARBA00022801"/>
    </source>
</evidence>
<dbReference type="SUPFAM" id="SSF51445">
    <property type="entry name" value="(Trans)glycosidases"/>
    <property type="match status" value="1"/>
</dbReference>
<organism evidence="10 11">
    <name type="scientific">Robinsoniella peoriensis</name>
    <dbReference type="NCBI Taxonomy" id="180332"/>
    <lineage>
        <taxon>Bacteria</taxon>
        <taxon>Bacillati</taxon>
        <taxon>Bacillota</taxon>
        <taxon>Clostridia</taxon>
        <taxon>Lachnospirales</taxon>
        <taxon>Lachnospiraceae</taxon>
        <taxon>Robinsoniella</taxon>
    </lineage>
</organism>
<evidence type="ECO:0000256" key="3">
    <source>
        <dbReference type="ARBA" id="ARBA00012754"/>
    </source>
</evidence>
<dbReference type="Pfam" id="PF22666">
    <property type="entry name" value="Glyco_hydro_2_N2"/>
    <property type="match status" value="1"/>
</dbReference>
<evidence type="ECO:0000259" key="8">
    <source>
        <dbReference type="Pfam" id="PF17786"/>
    </source>
</evidence>
<evidence type="ECO:0000313" key="10">
    <source>
        <dbReference type="EMBL" id="TLC99711.1"/>
    </source>
</evidence>
<dbReference type="InterPro" id="IPR013783">
    <property type="entry name" value="Ig-like_fold"/>
</dbReference>
<evidence type="ECO:0000259" key="7">
    <source>
        <dbReference type="Pfam" id="PF17753"/>
    </source>
</evidence>
<evidence type="ECO:0000256" key="1">
    <source>
        <dbReference type="ARBA" id="ARBA00000829"/>
    </source>
</evidence>
<dbReference type="Proteomes" id="UP000306509">
    <property type="component" value="Unassembled WGS sequence"/>
</dbReference>
<dbReference type="Pfam" id="PF17786">
    <property type="entry name" value="Mannosidase_ig"/>
    <property type="match status" value="1"/>
</dbReference>
<dbReference type="EC" id="3.2.1.25" evidence="3"/>
<proteinExistence type="predicted"/>
<accession>A0A4U8Q4G8</accession>
<comment type="catalytic activity">
    <reaction evidence="1">
        <text>Hydrolysis of terminal, non-reducing beta-D-mannose residues in beta-D-mannosides.</text>
        <dbReference type="EC" id="3.2.1.25"/>
    </reaction>
</comment>
<keyword evidence="11" id="KW-1185">Reference proteome</keyword>
<dbReference type="InterPro" id="IPR017853">
    <property type="entry name" value="GH"/>
</dbReference>
<keyword evidence="6 10" id="KW-0326">Glycosidase</keyword>
<dbReference type="InterPro" id="IPR036156">
    <property type="entry name" value="Beta-gal/glucu_dom_sf"/>
</dbReference>
<dbReference type="SUPFAM" id="SSF49785">
    <property type="entry name" value="Galactose-binding domain-like"/>
    <property type="match status" value="1"/>
</dbReference>
<feature type="domain" description="Mannosidase Ig/CBM-like" evidence="8">
    <location>
        <begin position="638"/>
        <end position="728"/>
    </location>
</feature>
<dbReference type="InterPro" id="IPR041625">
    <property type="entry name" value="Beta-mannosidase_Ig"/>
</dbReference>
<dbReference type="EMBL" id="QGQD01000067">
    <property type="protein sequence ID" value="TLC99711.1"/>
    <property type="molecule type" value="Genomic_DNA"/>
</dbReference>
<dbReference type="GO" id="GO:0004567">
    <property type="term" value="F:beta-mannosidase activity"/>
    <property type="evidence" value="ECO:0007669"/>
    <property type="project" value="UniProtKB-EC"/>
</dbReference>
<dbReference type="Pfam" id="PF17753">
    <property type="entry name" value="Ig_mannosidase"/>
    <property type="match status" value="1"/>
</dbReference>
<comment type="pathway">
    <text evidence="2">Glycan metabolism; N-glycan degradation.</text>
</comment>
<dbReference type="Gene3D" id="2.60.120.260">
    <property type="entry name" value="Galactose-binding domain-like"/>
    <property type="match status" value="1"/>
</dbReference>
<dbReference type="PANTHER" id="PTHR43730">
    <property type="entry name" value="BETA-MANNOSIDASE"/>
    <property type="match status" value="1"/>
</dbReference>
<sequence>MIELNLNGTWEMRARGEERWIPAVVPGSVYEDLLREGEIQDPFYRDHEAGAKAVSEKDYDYRRRFLVSPELLSMDSIQLECQGIDTIADIHINGILVRHCENMHMVLEAEVKAALRMGENEITVSFTSPYRQIENIKAKHPYMDLDRHLFQAKMQMRKAACMFGWDWGPELADMGIWRPISLKGYRAGRIQELQIRQNHRFGKVELVCDIEWETFLPDTKCGISILSPEGEVLCEEAAVDGHLTCMIENPRLWWCINYGEQPRYIVCAKLWHENEIVHMLEKKIGLRTLTVKQEKDCFGETFHFVINDVEVFAKGADYIPEDSLFGRIREEKSRQLIDSCIKANFNMIRIWGGGVYPAEAFLDYCDQTGIMVWQDFMFANIVTIWEGDERANMEAEVVQLTRRLQHHPCIALLCGNNETELMVWDTMEQKYKDMYVQQFEVDMKALVSKEAPDIFYWPSSPSSSGSMQDVENMDIGDTHDWNVWHGQKPFTYFRTTFPRFNSEFGLQSFPCMKTIESFTLPEDRNIFSYVMEGHQKSKNGNEVINAYIAQYFKFPKDFASFVYLSQMIQLEGIRYGVEHWRRNRNDCRCMGALFWQINDCWPVASWASIDCFGRWKALQYGAKRFFEPVLASACEEGTKVELHLTNETLVKVQGTLKWQLRHVERGLIKEEECLCSVERLHSECIKVIDFQEELQQEEDYRRYYAAYVFTMEEKTIGSGTVIFKPAKHFDFQKPEIHCEKLDGNTYRITAGQFCKFVEISFQEDLLLSDNYFDLVPGMEKIITTDRQTREIPVITSLYDSYD</sequence>
<evidence type="ECO:0000259" key="9">
    <source>
        <dbReference type="Pfam" id="PF22666"/>
    </source>
</evidence>